<keyword evidence="5" id="KW-0119">Carbohydrate metabolism</keyword>
<dbReference type="Gene3D" id="2.60.40.1180">
    <property type="entry name" value="Golgi alpha-mannosidase II"/>
    <property type="match status" value="1"/>
</dbReference>
<sequence>MFAVTANEEYGPKPHNYTILQAFEWYSEGGGKHWKSLQGQISRLAEMGITALWLPPVTKAYSKDSVGYDIYDLWDLGEFDQKAARPTKYGTKEDLLALLQETNDYGLVCYIDAVLNHKFGADRTERFEAMPVRRDNRLEDIPPSRVIEGYTGFDFPGRNGKYSTMKWGYDDFTGVDHDKITGWDGIFRVMGPNKGWAWAVDSENRNYDFLMGADLDQSNPDVAKDLFDWGTWVVQETGHVGFRFDAIKHIDENFMAKFVAHIRENSGKDKLFCVGDLESLNAYLDRLGQQFSVFDTPLHYNFKEASDRGENFDLRRIWDGSLVSNRPVDAVTLVDNHDTQIGQSLQSWVQPWFKPLAYAMILLRPAGYPCVFWGDLYGCRAGNDDNIPNNPPAQPAITQLGDIIKARKLFSYGELKPENDYWDYATCVGWVRTGDQDHDGCAVVLSNGTMGGCEHAGEQWIDLLGWTPGEITVGDDGKAEFRCPSKSIAIWISKNARGCEEFTDRLN</sequence>
<dbReference type="InterPro" id="IPR013776">
    <property type="entry name" value="A-amylase_thermo"/>
</dbReference>
<dbReference type="Pfam" id="PF00128">
    <property type="entry name" value="Alpha-amylase"/>
    <property type="match status" value="1"/>
</dbReference>
<gene>
    <name evidence="8" type="ORF">M407DRAFT_69357</name>
</gene>
<evidence type="ECO:0000256" key="4">
    <source>
        <dbReference type="ARBA" id="ARBA00022801"/>
    </source>
</evidence>
<evidence type="ECO:0000313" key="9">
    <source>
        <dbReference type="Proteomes" id="UP000054248"/>
    </source>
</evidence>
<dbReference type="InterPro" id="IPR013780">
    <property type="entry name" value="Glyco_hydro_b"/>
</dbReference>
<dbReference type="CDD" id="cd11318">
    <property type="entry name" value="AmyAc_bac_fung_AmyA"/>
    <property type="match status" value="1"/>
</dbReference>
<dbReference type="EMBL" id="KN822973">
    <property type="protein sequence ID" value="KIO30364.1"/>
    <property type="molecule type" value="Genomic_DNA"/>
</dbReference>
<dbReference type="Gene3D" id="3.20.20.80">
    <property type="entry name" value="Glycosidases"/>
    <property type="match status" value="1"/>
</dbReference>
<dbReference type="PIRSF" id="PIRSF001021">
    <property type="entry name" value="Alph-amls_thrmst"/>
    <property type="match status" value="1"/>
</dbReference>
<comment type="cofactor">
    <cofactor evidence="1">
        <name>Ca(2+)</name>
        <dbReference type="ChEBI" id="CHEBI:29108"/>
    </cofactor>
</comment>
<keyword evidence="3" id="KW-0479">Metal-binding</keyword>
<proteinExistence type="inferred from homology"/>
<dbReference type="Proteomes" id="UP000054248">
    <property type="component" value="Unassembled WGS sequence"/>
</dbReference>
<evidence type="ECO:0000256" key="6">
    <source>
        <dbReference type="ARBA" id="ARBA00023295"/>
    </source>
</evidence>
<dbReference type="NCBIfam" id="NF006969">
    <property type="entry name" value="PRK09441.1-2"/>
    <property type="match status" value="1"/>
</dbReference>
<reference evidence="9" key="2">
    <citation type="submission" date="2015-01" db="EMBL/GenBank/DDBJ databases">
        <title>Evolutionary Origins and Diversification of the Mycorrhizal Mutualists.</title>
        <authorList>
            <consortium name="DOE Joint Genome Institute"/>
            <consortium name="Mycorrhizal Genomics Consortium"/>
            <person name="Kohler A."/>
            <person name="Kuo A."/>
            <person name="Nagy L.G."/>
            <person name="Floudas D."/>
            <person name="Copeland A."/>
            <person name="Barry K.W."/>
            <person name="Cichocki N."/>
            <person name="Veneault-Fourrey C."/>
            <person name="LaButti K."/>
            <person name="Lindquist E.A."/>
            <person name="Lipzen A."/>
            <person name="Lundell T."/>
            <person name="Morin E."/>
            <person name="Murat C."/>
            <person name="Riley R."/>
            <person name="Ohm R."/>
            <person name="Sun H."/>
            <person name="Tunlid A."/>
            <person name="Henrissat B."/>
            <person name="Grigoriev I.V."/>
            <person name="Hibbett D.S."/>
            <person name="Martin F."/>
        </authorList>
    </citation>
    <scope>NUCLEOTIDE SEQUENCE [LARGE SCALE GENOMIC DNA]</scope>
    <source>
        <strain evidence="9">MUT 4182</strain>
    </source>
</reference>
<evidence type="ECO:0000256" key="5">
    <source>
        <dbReference type="ARBA" id="ARBA00023277"/>
    </source>
</evidence>
<accession>A0A0C3QRH1</accession>
<organism evidence="8 9">
    <name type="scientific">Tulasnella calospora MUT 4182</name>
    <dbReference type="NCBI Taxonomy" id="1051891"/>
    <lineage>
        <taxon>Eukaryota</taxon>
        <taxon>Fungi</taxon>
        <taxon>Dikarya</taxon>
        <taxon>Basidiomycota</taxon>
        <taxon>Agaricomycotina</taxon>
        <taxon>Agaricomycetes</taxon>
        <taxon>Cantharellales</taxon>
        <taxon>Tulasnellaceae</taxon>
        <taxon>Tulasnella</taxon>
    </lineage>
</organism>
<dbReference type="GO" id="GO:0004553">
    <property type="term" value="F:hydrolase activity, hydrolyzing O-glycosyl compounds"/>
    <property type="evidence" value="ECO:0007669"/>
    <property type="project" value="InterPro"/>
</dbReference>
<comment type="similarity">
    <text evidence="2">Belongs to the glycosyl hydrolase 13 family.</text>
</comment>
<evidence type="ECO:0000256" key="2">
    <source>
        <dbReference type="ARBA" id="ARBA00008061"/>
    </source>
</evidence>
<dbReference type="PANTHER" id="PTHR43447">
    <property type="entry name" value="ALPHA-AMYLASE"/>
    <property type="match status" value="1"/>
</dbReference>
<feature type="domain" description="Glycosyl hydrolase family 13 catalytic" evidence="7">
    <location>
        <begin position="17"/>
        <end position="407"/>
    </location>
</feature>
<evidence type="ECO:0000256" key="1">
    <source>
        <dbReference type="ARBA" id="ARBA00001913"/>
    </source>
</evidence>
<keyword evidence="4 8" id="KW-0378">Hydrolase</keyword>
<dbReference type="SUPFAM" id="SSF51445">
    <property type="entry name" value="(Trans)glycosidases"/>
    <property type="match status" value="1"/>
</dbReference>
<keyword evidence="6" id="KW-0326">Glycosidase</keyword>
<dbReference type="GO" id="GO:0005975">
    <property type="term" value="P:carbohydrate metabolic process"/>
    <property type="evidence" value="ECO:0007669"/>
    <property type="project" value="InterPro"/>
</dbReference>
<dbReference type="STRING" id="1051891.A0A0C3QRH1"/>
<dbReference type="AlphaFoldDB" id="A0A0C3QRH1"/>
<dbReference type="GO" id="GO:0005509">
    <property type="term" value="F:calcium ion binding"/>
    <property type="evidence" value="ECO:0007669"/>
    <property type="project" value="InterPro"/>
</dbReference>
<dbReference type="Gene3D" id="2.40.30.140">
    <property type="match status" value="1"/>
</dbReference>
<dbReference type="HOGENOM" id="CLU_024572_2_0_1"/>
<evidence type="ECO:0000256" key="3">
    <source>
        <dbReference type="ARBA" id="ARBA00022723"/>
    </source>
</evidence>
<evidence type="ECO:0000259" key="7">
    <source>
        <dbReference type="SMART" id="SM00642"/>
    </source>
</evidence>
<name>A0A0C3QRH1_9AGAM</name>
<protein>
    <submittedName>
        <fullName evidence="8">Glycoside hydrolase family 13 protein</fullName>
    </submittedName>
</protein>
<dbReference type="NCBIfam" id="NF006968">
    <property type="entry name" value="PRK09441.1-1"/>
    <property type="match status" value="1"/>
</dbReference>
<dbReference type="OrthoDB" id="550577at2759"/>
<reference evidence="8 9" key="1">
    <citation type="submission" date="2014-04" db="EMBL/GenBank/DDBJ databases">
        <authorList>
            <consortium name="DOE Joint Genome Institute"/>
            <person name="Kuo A."/>
            <person name="Girlanda M."/>
            <person name="Perotto S."/>
            <person name="Kohler A."/>
            <person name="Nagy L.G."/>
            <person name="Floudas D."/>
            <person name="Copeland A."/>
            <person name="Barry K.W."/>
            <person name="Cichocki N."/>
            <person name="Veneault-Fourrey C."/>
            <person name="LaButti K."/>
            <person name="Lindquist E.A."/>
            <person name="Lipzen A."/>
            <person name="Lundell T."/>
            <person name="Morin E."/>
            <person name="Murat C."/>
            <person name="Sun H."/>
            <person name="Tunlid A."/>
            <person name="Henrissat B."/>
            <person name="Grigoriev I.V."/>
            <person name="Hibbett D.S."/>
            <person name="Martin F."/>
            <person name="Nordberg H.P."/>
            <person name="Cantor M.N."/>
            <person name="Hua S.X."/>
        </authorList>
    </citation>
    <scope>NUCLEOTIDE SEQUENCE [LARGE SCALE GENOMIC DNA]</scope>
    <source>
        <strain evidence="8 9">MUT 4182</strain>
    </source>
</reference>
<dbReference type="SMART" id="SM00642">
    <property type="entry name" value="Aamy"/>
    <property type="match status" value="1"/>
</dbReference>
<dbReference type="InterPro" id="IPR006047">
    <property type="entry name" value="GH13_cat_dom"/>
</dbReference>
<dbReference type="InterPro" id="IPR017853">
    <property type="entry name" value="GH"/>
</dbReference>
<dbReference type="SUPFAM" id="SSF51011">
    <property type="entry name" value="Glycosyl hydrolase domain"/>
    <property type="match status" value="1"/>
</dbReference>
<keyword evidence="9" id="KW-1185">Reference proteome</keyword>
<evidence type="ECO:0000313" key="8">
    <source>
        <dbReference type="EMBL" id="KIO30364.1"/>
    </source>
</evidence>